<dbReference type="GO" id="GO:0008821">
    <property type="term" value="F:crossover junction DNA endonuclease activity"/>
    <property type="evidence" value="ECO:0007669"/>
    <property type="project" value="UniProtKB-EC"/>
</dbReference>
<keyword evidence="3" id="KW-1185">Reference proteome</keyword>
<dbReference type="EMBL" id="CP012850">
    <property type="protein sequence ID" value="ALI35086.1"/>
    <property type="molecule type" value="Genomic_DNA"/>
</dbReference>
<sequence>MSYSSFGREAEYAAGSCLTNYGWAVFFSKGSRGPADIVARRDDILLLIQVKSSTKIPKIRGAEIQNLIQMSEKISNSYPLLSFVHPHIECNVNNNSIIFGNYLINFFILPQWESVDFLK</sequence>
<name>A0A654LXE4_9ARCH</name>
<comment type="catalytic activity">
    <reaction evidence="1">
        <text>Endonucleolytic cleavage at a junction such as a reciprocal single-stranded crossover between two homologous DNA duplexes (Holliday junction).</text>
        <dbReference type="EC" id="3.1.21.10"/>
    </reaction>
</comment>
<dbReference type="SUPFAM" id="SSF52980">
    <property type="entry name" value="Restriction endonuclease-like"/>
    <property type="match status" value="1"/>
</dbReference>
<protein>
    <submittedName>
        <fullName evidence="2">Archaeal holliday junction resolvase (Hjc)</fullName>
    </submittedName>
</protein>
<dbReference type="KEGG" id="taa:NMY3_00877"/>
<accession>A0A654LXE4</accession>
<dbReference type="Proteomes" id="UP000058925">
    <property type="component" value="Chromosome"/>
</dbReference>
<dbReference type="InterPro" id="IPR002732">
    <property type="entry name" value="Hjc"/>
</dbReference>
<dbReference type="AlphaFoldDB" id="A0A654LXE4"/>
<reference evidence="3" key="1">
    <citation type="submission" date="2015-10" db="EMBL/GenBank/DDBJ databases">
        <title>Niche specialization of a soil ammonia-oxidizing archaeon, Candidatus Nitrosocosmicus oleophilus.</title>
        <authorList>
            <person name="Jung M.-Y."/>
            <person name="Rhee S.-K."/>
        </authorList>
    </citation>
    <scope>NUCLEOTIDE SEQUENCE [LARGE SCALE GENOMIC DNA]</scope>
    <source>
        <strain evidence="3">MY3</strain>
    </source>
</reference>
<dbReference type="Pfam" id="PF01870">
    <property type="entry name" value="Hjc"/>
    <property type="match status" value="1"/>
</dbReference>
<dbReference type="GO" id="GO:0003676">
    <property type="term" value="F:nucleic acid binding"/>
    <property type="evidence" value="ECO:0007669"/>
    <property type="project" value="InterPro"/>
</dbReference>
<dbReference type="InterPro" id="IPR011856">
    <property type="entry name" value="tRNA_endonuc-like_dom_sf"/>
</dbReference>
<proteinExistence type="predicted"/>
<dbReference type="OrthoDB" id="7640at2157"/>
<organism evidence="2 3">
    <name type="scientific">Candidatus Nitrosocosmicus oleophilus</name>
    <dbReference type="NCBI Taxonomy" id="1353260"/>
    <lineage>
        <taxon>Archaea</taxon>
        <taxon>Nitrososphaerota</taxon>
        <taxon>Nitrososphaeria</taxon>
        <taxon>Nitrososphaerales</taxon>
        <taxon>Nitrososphaeraceae</taxon>
        <taxon>Candidatus Nitrosocosmicus</taxon>
    </lineage>
</organism>
<evidence type="ECO:0000313" key="2">
    <source>
        <dbReference type="EMBL" id="ALI35086.1"/>
    </source>
</evidence>
<dbReference type="InterPro" id="IPR011335">
    <property type="entry name" value="Restrct_endonuc-II-like"/>
</dbReference>
<evidence type="ECO:0000313" key="3">
    <source>
        <dbReference type="Proteomes" id="UP000058925"/>
    </source>
</evidence>
<gene>
    <name evidence="2" type="ORF">NMY3_00877</name>
</gene>
<evidence type="ECO:0000256" key="1">
    <source>
        <dbReference type="ARBA" id="ARBA00029354"/>
    </source>
</evidence>
<dbReference type="RefSeq" id="WP_196817625.1">
    <property type="nucleotide sequence ID" value="NZ_CP012850.1"/>
</dbReference>
<dbReference type="Gene3D" id="3.40.1350.10">
    <property type="match status" value="1"/>
</dbReference>
<dbReference type="GeneID" id="60421006"/>